<keyword evidence="2" id="KW-1185">Reference proteome</keyword>
<protein>
    <submittedName>
        <fullName evidence="1">Uncharacterized protein</fullName>
    </submittedName>
</protein>
<organism evidence="1 2">
    <name type="scientific">Boletus reticuloceps</name>
    <dbReference type="NCBI Taxonomy" id="495285"/>
    <lineage>
        <taxon>Eukaryota</taxon>
        <taxon>Fungi</taxon>
        <taxon>Dikarya</taxon>
        <taxon>Basidiomycota</taxon>
        <taxon>Agaricomycotina</taxon>
        <taxon>Agaricomycetes</taxon>
        <taxon>Agaricomycetidae</taxon>
        <taxon>Boletales</taxon>
        <taxon>Boletineae</taxon>
        <taxon>Boletaceae</taxon>
        <taxon>Boletoideae</taxon>
        <taxon>Boletus</taxon>
    </lineage>
</organism>
<sequence length="76" mass="8546">MNVLTAVEALNDRLCKLFPCHWSNRGETLERPLSKTIRSVVKVLEDLLINAMEGTDVSDLEHRGLLLYQVAPDIAL</sequence>
<gene>
    <name evidence="1" type="ORF">JVT61DRAFT_10051</name>
</gene>
<comment type="caution">
    <text evidence="1">The sequence shown here is derived from an EMBL/GenBank/DDBJ whole genome shotgun (WGS) entry which is preliminary data.</text>
</comment>
<accession>A0A8I2YZP4</accession>
<dbReference type="Proteomes" id="UP000683000">
    <property type="component" value="Unassembled WGS sequence"/>
</dbReference>
<evidence type="ECO:0000313" key="1">
    <source>
        <dbReference type="EMBL" id="KAG6379552.1"/>
    </source>
</evidence>
<evidence type="ECO:0000313" key="2">
    <source>
        <dbReference type="Proteomes" id="UP000683000"/>
    </source>
</evidence>
<dbReference type="AlphaFoldDB" id="A0A8I2YZP4"/>
<dbReference type="EMBL" id="JAGFBS010000004">
    <property type="protein sequence ID" value="KAG6379552.1"/>
    <property type="molecule type" value="Genomic_DNA"/>
</dbReference>
<name>A0A8I2YZP4_9AGAM</name>
<proteinExistence type="predicted"/>
<dbReference type="OrthoDB" id="2693210at2759"/>
<reference evidence="1" key="1">
    <citation type="submission" date="2021-03" db="EMBL/GenBank/DDBJ databases">
        <title>Evolutionary innovations through gain and loss of genes in the ectomycorrhizal Boletales.</title>
        <authorList>
            <person name="Wu G."/>
            <person name="Miyauchi S."/>
            <person name="Morin E."/>
            <person name="Yang Z.-L."/>
            <person name="Xu J."/>
            <person name="Martin F.M."/>
        </authorList>
    </citation>
    <scope>NUCLEOTIDE SEQUENCE</scope>
    <source>
        <strain evidence="1">BR01</strain>
    </source>
</reference>